<evidence type="ECO:0000256" key="11">
    <source>
        <dbReference type="SAM" id="SignalP"/>
    </source>
</evidence>
<organism evidence="13 14">
    <name type="scientific">Drosophila lebanonensis</name>
    <name type="common">Fruit fly</name>
    <name type="synonym">Scaptodrosophila lebanonensis</name>
    <dbReference type="NCBI Taxonomy" id="7225"/>
    <lineage>
        <taxon>Eukaryota</taxon>
        <taxon>Metazoa</taxon>
        <taxon>Ecdysozoa</taxon>
        <taxon>Arthropoda</taxon>
        <taxon>Hexapoda</taxon>
        <taxon>Insecta</taxon>
        <taxon>Pterygota</taxon>
        <taxon>Neoptera</taxon>
        <taxon>Endopterygota</taxon>
        <taxon>Diptera</taxon>
        <taxon>Brachycera</taxon>
        <taxon>Muscomorpha</taxon>
        <taxon>Ephydroidea</taxon>
        <taxon>Drosophilidae</taxon>
        <taxon>Scaptodrosophila</taxon>
    </lineage>
</organism>
<evidence type="ECO:0000256" key="1">
    <source>
        <dbReference type="ARBA" id="ARBA00004479"/>
    </source>
</evidence>
<evidence type="ECO:0000313" key="13">
    <source>
        <dbReference type="Proteomes" id="UP000504634"/>
    </source>
</evidence>
<keyword evidence="6 10" id="KW-1133">Transmembrane helix</keyword>
<feature type="domain" description="GOLD" evidence="12">
    <location>
        <begin position="53"/>
        <end position="135"/>
    </location>
</feature>
<evidence type="ECO:0000256" key="5">
    <source>
        <dbReference type="ARBA" id="ARBA00022729"/>
    </source>
</evidence>
<evidence type="ECO:0000256" key="10">
    <source>
        <dbReference type="SAM" id="Phobius"/>
    </source>
</evidence>
<dbReference type="CTD" id="32140"/>
<dbReference type="PANTHER" id="PTHR22811">
    <property type="entry name" value="TRANSMEMBRANE EMP24 DOMAIN-CONTAINING PROTEIN"/>
    <property type="match status" value="1"/>
</dbReference>
<sequence length="232" mass="25943">MGVNLNVHTRKQKLRCGSSSKLAMLSLMLGVALLLQHGVGAVEFTFDLADNAEDCFYEQIKRNTSAYFEFQVSAGGQLDVDVVLKNPEGQVIYKLDRATFDSHQFVAETTGVYSACFSNQFSTFSHKIVYVDFQVGEEPALPGVDEHATVLTQMETSSQAIHKGLNDILDAQTHHRLRESQGRKRADELNQRVMVWSSLETAAIVFIGLAQILVLRNFFTDRKPSQAHYGRL</sequence>
<gene>
    <name evidence="14 15" type="primary">LOC115629733</name>
</gene>
<evidence type="ECO:0000256" key="7">
    <source>
        <dbReference type="ARBA" id="ARBA00023136"/>
    </source>
</evidence>
<comment type="similarity">
    <text evidence="2 9">Belongs to the EMP24/GP25L family.</text>
</comment>
<dbReference type="InterPro" id="IPR015720">
    <property type="entry name" value="Emp24-like"/>
</dbReference>
<reference evidence="14 15" key="1">
    <citation type="submission" date="2025-04" db="UniProtKB">
        <authorList>
            <consortium name="RefSeq"/>
        </authorList>
    </citation>
    <scope>IDENTIFICATION</scope>
    <source>
        <strain evidence="14 15">11010-0011.00</strain>
        <tissue evidence="14 15">Whole body</tissue>
    </source>
</reference>
<evidence type="ECO:0000259" key="12">
    <source>
        <dbReference type="PROSITE" id="PS50866"/>
    </source>
</evidence>
<evidence type="ECO:0000256" key="2">
    <source>
        <dbReference type="ARBA" id="ARBA00007104"/>
    </source>
</evidence>
<dbReference type="SUPFAM" id="SSF101576">
    <property type="entry name" value="Supernatant protein factor (SPF), C-terminal domain"/>
    <property type="match status" value="1"/>
</dbReference>
<dbReference type="SMART" id="SM01190">
    <property type="entry name" value="EMP24_GP25L"/>
    <property type="match status" value="1"/>
</dbReference>
<feature type="transmembrane region" description="Helical" evidence="10">
    <location>
        <begin position="193"/>
        <end position="215"/>
    </location>
</feature>
<evidence type="ECO:0000256" key="3">
    <source>
        <dbReference type="ARBA" id="ARBA00022473"/>
    </source>
</evidence>
<keyword evidence="7 10" id="KW-0472">Membrane</keyword>
<evidence type="ECO:0000256" key="6">
    <source>
        <dbReference type="ARBA" id="ARBA00022989"/>
    </source>
</evidence>
<keyword evidence="4 9" id="KW-0812">Transmembrane</keyword>
<dbReference type="InterPro" id="IPR036598">
    <property type="entry name" value="GOLD_dom_sf"/>
</dbReference>
<keyword evidence="5 11" id="KW-0732">Signal</keyword>
<dbReference type="OrthoDB" id="62956at2759"/>
<dbReference type="RefSeq" id="XP_030382127.1">
    <property type="nucleotide sequence ID" value="XM_030526267.1"/>
</dbReference>
<keyword evidence="13" id="KW-1185">Reference proteome</keyword>
<dbReference type="GO" id="GO:0012505">
    <property type="term" value="C:endomembrane system"/>
    <property type="evidence" value="ECO:0007669"/>
    <property type="project" value="UniProtKB-SubCell"/>
</dbReference>
<feature type="chain" id="PRO_5044642694" evidence="11">
    <location>
        <begin position="42"/>
        <end position="232"/>
    </location>
</feature>
<proteinExistence type="inferred from homology"/>
<dbReference type="PROSITE" id="PS50866">
    <property type="entry name" value="GOLD"/>
    <property type="match status" value="1"/>
</dbReference>
<protein>
    <submittedName>
        <fullName evidence="14 15">Transmembrane emp24 domain-containing protein 3</fullName>
    </submittedName>
</protein>
<evidence type="ECO:0000256" key="4">
    <source>
        <dbReference type="ARBA" id="ARBA00022692"/>
    </source>
</evidence>
<comment type="subcellular location">
    <subcellularLocation>
        <location evidence="8">Endomembrane system</location>
        <topology evidence="8">Single-pass membrane protein</topology>
    </subcellularLocation>
    <subcellularLocation>
        <location evidence="1 9">Membrane</location>
        <topology evidence="1 9">Single-pass type I membrane protein</topology>
    </subcellularLocation>
</comment>
<dbReference type="AlphaFoldDB" id="A0A6J2U085"/>
<dbReference type="GeneID" id="115629733"/>
<dbReference type="RefSeq" id="XP_030382126.1">
    <property type="nucleotide sequence ID" value="XM_030526266.1"/>
</dbReference>
<keyword evidence="3" id="KW-0217">Developmental protein</keyword>
<accession>A0A6J2U085</accession>
<dbReference type="GO" id="GO:0016020">
    <property type="term" value="C:membrane"/>
    <property type="evidence" value="ECO:0007669"/>
    <property type="project" value="UniProtKB-SubCell"/>
</dbReference>
<name>A0A6J2U085_DROLE</name>
<dbReference type="InterPro" id="IPR009038">
    <property type="entry name" value="GOLD_dom"/>
</dbReference>
<evidence type="ECO:0000313" key="15">
    <source>
        <dbReference type="RefSeq" id="XP_030382127.1"/>
    </source>
</evidence>
<evidence type="ECO:0000256" key="9">
    <source>
        <dbReference type="RuleBase" id="RU003827"/>
    </source>
</evidence>
<feature type="signal peptide" evidence="11">
    <location>
        <begin position="1"/>
        <end position="41"/>
    </location>
</feature>
<dbReference type="Pfam" id="PF01105">
    <property type="entry name" value="EMP24_GP25L"/>
    <property type="match status" value="1"/>
</dbReference>
<evidence type="ECO:0000256" key="8">
    <source>
        <dbReference type="ARBA" id="ARBA00037847"/>
    </source>
</evidence>
<evidence type="ECO:0000313" key="14">
    <source>
        <dbReference type="RefSeq" id="XP_030382126.1"/>
    </source>
</evidence>
<dbReference type="Proteomes" id="UP000504634">
    <property type="component" value="Unplaced"/>
</dbReference>